<keyword evidence="5" id="KW-1185">Reference proteome</keyword>
<keyword evidence="2" id="KW-0732">Signal</keyword>
<dbReference type="EMBL" id="OZ075134">
    <property type="protein sequence ID" value="CAL4994285.1"/>
    <property type="molecule type" value="Genomic_DNA"/>
</dbReference>
<feature type="chain" id="PRO_5044750120" description="Jacalin-type lectin domain-containing protein" evidence="2">
    <location>
        <begin position="29"/>
        <end position="184"/>
    </location>
</feature>
<evidence type="ECO:0000259" key="3">
    <source>
        <dbReference type="PROSITE" id="PS51752"/>
    </source>
</evidence>
<dbReference type="GO" id="GO:0030246">
    <property type="term" value="F:carbohydrate binding"/>
    <property type="evidence" value="ECO:0007669"/>
    <property type="project" value="UniProtKB-KW"/>
</dbReference>
<dbReference type="InterPro" id="IPR033734">
    <property type="entry name" value="Jacalin-like_lectin_dom_plant"/>
</dbReference>
<dbReference type="Pfam" id="PF01419">
    <property type="entry name" value="Jacalin"/>
    <property type="match status" value="1"/>
</dbReference>
<evidence type="ECO:0000313" key="4">
    <source>
        <dbReference type="EMBL" id="CAL4994285.1"/>
    </source>
</evidence>
<reference evidence="5" key="1">
    <citation type="submission" date="2024-06" db="EMBL/GenBank/DDBJ databases">
        <authorList>
            <person name="Ryan C."/>
        </authorList>
    </citation>
    <scope>NUCLEOTIDE SEQUENCE [LARGE SCALE GENOMIC DNA]</scope>
</reference>
<dbReference type="InterPro" id="IPR036404">
    <property type="entry name" value="Jacalin-like_lectin_dom_sf"/>
</dbReference>
<evidence type="ECO:0000313" key="5">
    <source>
        <dbReference type="Proteomes" id="UP001497457"/>
    </source>
</evidence>
<evidence type="ECO:0000256" key="2">
    <source>
        <dbReference type="SAM" id="SignalP"/>
    </source>
</evidence>
<dbReference type="PANTHER" id="PTHR46506">
    <property type="entry name" value="OS05G0143600 PROTEIN"/>
    <property type="match status" value="1"/>
</dbReference>
<feature type="signal peptide" evidence="2">
    <location>
        <begin position="1"/>
        <end position="28"/>
    </location>
</feature>
<evidence type="ECO:0000256" key="1">
    <source>
        <dbReference type="ARBA" id="ARBA00022734"/>
    </source>
</evidence>
<reference evidence="4 5" key="2">
    <citation type="submission" date="2024-10" db="EMBL/GenBank/DDBJ databases">
        <authorList>
            <person name="Ryan C."/>
        </authorList>
    </citation>
    <scope>NUCLEOTIDE SEQUENCE [LARGE SCALE GENOMIC DNA]</scope>
</reference>
<dbReference type="SMART" id="SM00915">
    <property type="entry name" value="Jacalin"/>
    <property type="match status" value="1"/>
</dbReference>
<dbReference type="Gene3D" id="2.100.10.30">
    <property type="entry name" value="Jacalin-like lectin domain"/>
    <property type="match status" value="1"/>
</dbReference>
<protein>
    <recommendedName>
        <fullName evidence="3">Jacalin-type lectin domain-containing protein</fullName>
    </recommendedName>
</protein>
<sequence>MAMENTIVVALFLTTLVVLNVSVPTATADNIEKKDICSKIPATKVGLWGGNEGSVMDIPEPPKHLESVTIISNYSINAIEFSYIDQTGQRRSAGRWGGPGGTAHKIDLAPSEIAREISGTYNMFDGETCLTSFKLFTNTRTWGLWAEENGTPFSITEPTGTSIVGFFARGGRYLDAIGVYLNKL</sequence>
<dbReference type="SUPFAM" id="SSF51101">
    <property type="entry name" value="Mannose-binding lectins"/>
    <property type="match status" value="1"/>
</dbReference>
<dbReference type="AlphaFoldDB" id="A0ABC9B4G6"/>
<accession>A0ABC9B4G6</accession>
<keyword evidence="1" id="KW-0430">Lectin</keyword>
<dbReference type="Proteomes" id="UP001497457">
    <property type="component" value="Chromosome 24b"/>
</dbReference>
<proteinExistence type="predicted"/>
<gene>
    <name evidence="4" type="ORF">URODEC1_LOCUS61854</name>
</gene>
<dbReference type="PROSITE" id="PS51752">
    <property type="entry name" value="JACALIN_LECTIN"/>
    <property type="match status" value="1"/>
</dbReference>
<name>A0ABC9B4G6_9POAL</name>
<organism evidence="4 5">
    <name type="scientific">Urochloa decumbens</name>
    <dbReference type="NCBI Taxonomy" id="240449"/>
    <lineage>
        <taxon>Eukaryota</taxon>
        <taxon>Viridiplantae</taxon>
        <taxon>Streptophyta</taxon>
        <taxon>Embryophyta</taxon>
        <taxon>Tracheophyta</taxon>
        <taxon>Spermatophyta</taxon>
        <taxon>Magnoliopsida</taxon>
        <taxon>Liliopsida</taxon>
        <taxon>Poales</taxon>
        <taxon>Poaceae</taxon>
        <taxon>PACMAD clade</taxon>
        <taxon>Panicoideae</taxon>
        <taxon>Panicodae</taxon>
        <taxon>Paniceae</taxon>
        <taxon>Melinidinae</taxon>
        <taxon>Urochloa</taxon>
    </lineage>
</organism>
<dbReference type="CDD" id="cd09612">
    <property type="entry name" value="Jacalin"/>
    <property type="match status" value="1"/>
</dbReference>
<dbReference type="InterPro" id="IPR001229">
    <property type="entry name" value="Jacalin-like_lectin_dom"/>
</dbReference>
<feature type="domain" description="Jacalin-type lectin" evidence="3">
    <location>
        <begin position="42"/>
        <end position="183"/>
    </location>
</feature>